<dbReference type="PANTHER" id="PTHR37423:SF2">
    <property type="entry name" value="MEMBRANE-BOUND LYTIC MUREIN TRANSGLYCOSYLASE C"/>
    <property type="match status" value="1"/>
</dbReference>
<proteinExistence type="predicted"/>
<dbReference type="PANTHER" id="PTHR37423">
    <property type="entry name" value="SOLUBLE LYTIC MUREIN TRANSGLYCOSYLASE-RELATED"/>
    <property type="match status" value="1"/>
</dbReference>
<name>A0A4R2JTA2_9PSEU</name>
<dbReference type="AlphaFoldDB" id="A0A4R2JTA2"/>
<feature type="domain" description="Transglycosylase SLT" evidence="2">
    <location>
        <begin position="176"/>
        <end position="290"/>
    </location>
</feature>
<protein>
    <submittedName>
        <fullName evidence="3">Transglycosylase-like protein with SLT domain</fullName>
    </submittedName>
</protein>
<evidence type="ECO:0000313" key="3">
    <source>
        <dbReference type="EMBL" id="TCO62357.1"/>
    </source>
</evidence>
<organism evidence="3 4">
    <name type="scientific">Actinocrispum wychmicini</name>
    <dbReference type="NCBI Taxonomy" id="1213861"/>
    <lineage>
        <taxon>Bacteria</taxon>
        <taxon>Bacillati</taxon>
        <taxon>Actinomycetota</taxon>
        <taxon>Actinomycetes</taxon>
        <taxon>Pseudonocardiales</taxon>
        <taxon>Pseudonocardiaceae</taxon>
        <taxon>Actinocrispum</taxon>
    </lineage>
</organism>
<dbReference type="EMBL" id="SLWS01000002">
    <property type="protein sequence ID" value="TCO62357.1"/>
    <property type="molecule type" value="Genomic_DNA"/>
</dbReference>
<dbReference type="Gene3D" id="1.10.530.10">
    <property type="match status" value="1"/>
</dbReference>
<dbReference type="Proteomes" id="UP000295680">
    <property type="component" value="Unassembled WGS sequence"/>
</dbReference>
<evidence type="ECO:0000313" key="4">
    <source>
        <dbReference type="Proteomes" id="UP000295680"/>
    </source>
</evidence>
<evidence type="ECO:0000256" key="1">
    <source>
        <dbReference type="SAM" id="MobiDB-lite"/>
    </source>
</evidence>
<dbReference type="InterPro" id="IPR023346">
    <property type="entry name" value="Lysozyme-like_dom_sf"/>
</dbReference>
<dbReference type="OrthoDB" id="5244690at2"/>
<gene>
    <name evidence="3" type="ORF">EV192_102495</name>
</gene>
<dbReference type="SUPFAM" id="SSF53955">
    <property type="entry name" value="Lysozyme-like"/>
    <property type="match status" value="1"/>
</dbReference>
<sequence>MGISGRAKLAIAGGSTAAVLVAAVVLLTGGDKQPPTKPAAALGDLSFSSAAVSTTPSVASSSAATTSSSASSSSSKATSSSRKPGAPAPKPAMPAPTSHPVDIPVPPPPHPPEVPNCTPTLAGDNAPKGDVKSALLAAAGKQYWTNASNPPLVAIDPPPDVPPPATPQLGGKAVITVPPALMQAIAWQESGWQSAIKACDGGLGTMQIMDPTAKWMNQRFGTSYDYKTLAGNTAIGAEYLQWLIAYFGENNFGYHYDITDPDLLTAVIVGYNAGPGAVVFANGHTVASKYANNVRALMSSQPWG</sequence>
<dbReference type="InterPro" id="IPR008258">
    <property type="entry name" value="Transglycosylase_SLT_dom_1"/>
</dbReference>
<comment type="caution">
    <text evidence="3">The sequence shown here is derived from an EMBL/GenBank/DDBJ whole genome shotgun (WGS) entry which is preliminary data.</text>
</comment>
<reference evidence="3 4" key="1">
    <citation type="submission" date="2019-03" db="EMBL/GenBank/DDBJ databases">
        <title>Genomic Encyclopedia of Type Strains, Phase IV (KMG-IV): sequencing the most valuable type-strain genomes for metagenomic binning, comparative biology and taxonomic classification.</title>
        <authorList>
            <person name="Goeker M."/>
        </authorList>
    </citation>
    <scope>NUCLEOTIDE SEQUENCE [LARGE SCALE GENOMIC DNA]</scope>
    <source>
        <strain evidence="3 4">DSM 45934</strain>
    </source>
</reference>
<keyword evidence="4" id="KW-1185">Reference proteome</keyword>
<accession>A0A4R2JTA2</accession>
<feature type="region of interest" description="Disordered" evidence="1">
    <location>
        <begin position="53"/>
        <end position="126"/>
    </location>
</feature>
<feature type="compositionally biased region" description="Low complexity" evidence="1">
    <location>
        <begin position="53"/>
        <end position="85"/>
    </location>
</feature>
<dbReference type="Pfam" id="PF01464">
    <property type="entry name" value="SLT"/>
    <property type="match status" value="1"/>
</dbReference>
<evidence type="ECO:0000259" key="2">
    <source>
        <dbReference type="Pfam" id="PF01464"/>
    </source>
</evidence>
<dbReference type="RefSeq" id="WP_132114059.1">
    <property type="nucleotide sequence ID" value="NZ_SLWS01000002.1"/>
</dbReference>
<feature type="compositionally biased region" description="Pro residues" evidence="1">
    <location>
        <begin position="103"/>
        <end position="114"/>
    </location>
</feature>